<feature type="repeat" description="WD" evidence="3">
    <location>
        <begin position="258"/>
        <end position="289"/>
    </location>
</feature>
<dbReference type="PANTHER" id="PTHR19848:SF8">
    <property type="entry name" value="F-BOX AND WD REPEAT DOMAIN CONTAINING 7"/>
    <property type="match status" value="1"/>
</dbReference>
<feature type="repeat" description="WD" evidence="3">
    <location>
        <begin position="48"/>
        <end position="74"/>
    </location>
</feature>
<dbReference type="SUPFAM" id="SSF50978">
    <property type="entry name" value="WD40 repeat-like"/>
    <property type="match status" value="1"/>
</dbReference>
<name>A0A977PWQ1_9CYAN</name>
<dbReference type="InterPro" id="IPR015943">
    <property type="entry name" value="WD40/YVTN_repeat-like_dom_sf"/>
</dbReference>
<dbReference type="PANTHER" id="PTHR19848">
    <property type="entry name" value="WD40 REPEAT PROTEIN"/>
    <property type="match status" value="1"/>
</dbReference>
<reference evidence="4" key="1">
    <citation type="submission" date="2021-04" db="EMBL/GenBank/DDBJ databases">
        <title>Genome sequence of Woronichinia naegeliana from Washington state freshwater lake bloom.</title>
        <authorList>
            <person name="Dreher T.W."/>
        </authorList>
    </citation>
    <scope>NUCLEOTIDE SEQUENCE</scope>
    <source>
        <strain evidence="4">WA131</strain>
    </source>
</reference>
<dbReference type="Pfam" id="PF00400">
    <property type="entry name" value="WD40"/>
    <property type="match status" value="5"/>
</dbReference>
<dbReference type="KEGG" id="wna:KA717_35625"/>
<dbReference type="PROSITE" id="PS50082">
    <property type="entry name" value="WD_REPEATS_2"/>
    <property type="match status" value="3"/>
</dbReference>
<keyword evidence="1 3" id="KW-0853">WD repeat</keyword>
<gene>
    <name evidence="4" type="ORF">KA717_35625</name>
</gene>
<dbReference type="PROSITE" id="PS50294">
    <property type="entry name" value="WD_REPEATS_REGION"/>
    <property type="match status" value="2"/>
</dbReference>
<dbReference type="InterPro" id="IPR036322">
    <property type="entry name" value="WD40_repeat_dom_sf"/>
</dbReference>
<evidence type="ECO:0000256" key="3">
    <source>
        <dbReference type="PROSITE-ProRule" id="PRU00221"/>
    </source>
</evidence>
<dbReference type="EMBL" id="CP073041">
    <property type="protein sequence ID" value="UXE60760.1"/>
    <property type="molecule type" value="Genomic_DNA"/>
</dbReference>
<feature type="repeat" description="WD" evidence="3">
    <location>
        <begin position="167"/>
        <end position="199"/>
    </location>
</feature>
<dbReference type="Gene3D" id="2.130.10.10">
    <property type="entry name" value="YVTN repeat-like/Quinoprotein amine dehydrogenase"/>
    <property type="match status" value="2"/>
</dbReference>
<keyword evidence="2" id="KW-0677">Repeat</keyword>
<dbReference type="Proteomes" id="UP001065613">
    <property type="component" value="Chromosome"/>
</dbReference>
<protein>
    <submittedName>
        <fullName evidence="4">Uncharacterized protein</fullName>
    </submittedName>
</protein>
<dbReference type="AlphaFoldDB" id="A0A977PWQ1"/>
<evidence type="ECO:0000256" key="2">
    <source>
        <dbReference type="ARBA" id="ARBA00022737"/>
    </source>
</evidence>
<proteinExistence type="predicted"/>
<accession>A0A977PWQ1</accession>
<evidence type="ECO:0000313" key="4">
    <source>
        <dbReference type="EMBL" id="UXE60760.1"/>
    </source>
</evidence>
<dbReference type="InterPro" id="IPR001680">
    <property type="entry name" value="WD40_rpt"/>
</dbReference>
<dbReference type="SMART" id="SM00320">
    <property type="entry name" value="WD40"/>
    <property type="match status" value="8"/>
</dbReference>
<organism evidence="4">
    <name type="scientific">Woronichinia naegeliana WA131</name>
    <dbReference type="NCBI Taxonomy" id="2824559"/>
    <lineage>
        <taxon>Bacteria</taxon>
        <taxon>Bacillati</taxon>
        <taxon>Cyanobacteriota</taxon>
        <taxon>Cyanophyceae</taxon>
        <taxon>Synechococcales</taxon>
        <taxon>Coelosphaeriaceae</taxon>
        <taxon>Woronichinia</taxon>
    </lineage>
</organism>
<evidence type="ECO:0000256" key="1">
    <source>
        <dbReference type="ARBA" id="ARBA00022574"/>
    </source>
</evidence>
<sequence>MLSDYVTVLAWTPDDNRLAAGSAAGEVVLYNANTGTPTVLQPAWGQSVDALSISPDGNFLAAAGQSGTIMIWQIGERSLRVISQLTYPHAWLDRLQWNPKYPELAFSFGRHVQVWDALSQTIVTTLNFENSSVLDLTWHPNGELLTVSGNQNVKTWHRQNWDDDPTLRETGGASEAITWSPDGIYLASGNNDRSLLVWESGNPYPWRMQGFPGKVRQLAWSTPASTRDRPILASTSADGVVIWRREANSSIDWSATVLEQHYGTVTAIAFQPGSRLLASASDDGWIFLWHQANRLAQRLQGVSKGFSALAWNHQGTALITAGQQGELLMWKQQMRGKGFR</sequence>